<gene>
    <name evidence="2" type="ORF">AB205_0185430</name>
</gene>
<feature type="region of interest" description="Disordered" evidence="1">
    <location>
        <begin position="1"/>
        <end position="146"/>
    </location>
</feature>
<evidence type="ECO:0000313" key="3">
    <source>
        <dbReference type="Proteomes" id="UP000228934"/>
    </source>
</evidence>
<accession>A0A2G9QLD4</accession>
<sequence length="146" mass="15444">VNEYPGFLPEPAQCAEKREHNTAAEDIQVPNESVKAENHQVIPAEVRPPPPPHSPQPSATHRKSLGGCRTIRSGEPALKPQKELQPASQIEDGGAGEPKTGEGPSPAADRAGSPGLVPLADVLSLTQRSQSTVSKPKKKKAKGLFK</sequence>
<reference evidence="3" key="1">
    <citation type="journal article" date="2017" name="Nat. Commun.">
        <title>The North American bullfrog draft genome provides insight into hormonal regulation of long noncoding RNA.</title>
        <authorList>
            <person name="Hammond S.A."/>
            <person name="Warren R.L."/>
            <person name="Vandervalk B.P."/>
            <person name="Kucuk E."/>
            <person name="Khan H."/>
            <person name="Gibb E.A."/>
            <person name="Pandoh P."/>
            <person name="Kirk H."/>
            <person name="Zhao Y."/>
            <person name="Jones M."/>
            <person name="Mungall A.J."/>
            <person name="Coope R."/>
            <person name="Pleasance S."/>
            <person name="Moore R.A."/>
            <person name="Holt R.A."/>
            <person name="Round J.M."/>
            <person name="Ohora S."/>
            <person name="Walle B.V."/>
            <person name="Veldhoen N."/>
            <person name="Helbing C.C."/>
            <person name="Birol I."/>
        </authorList>
    </citation>
    <scope>NUCLEOTIDE SEQUENCE [LARGE SCALE GENOMIC DNA]</scope>
</reference>
<keyword evidence="3" id="KW-1185">Reference proteome</keyword>
<evidence type="ECO:0000256" key="1">
    <source>
        <dbReference type="SAM" id="MobiDB-lite"/>
    </source>
</evidence>
<feature type="compositionally biased region" description="Polar residues" evidence="1">
    <location>
        <begin position="124"/>
        <end position="134"/>
    </location>
</feature>
<organism evidence="2 3">
    <name type="scientific">Aquarana catesbeiana</name>
    <name type="common">American bullfrog</name>
    <name type="synonym">Rana catesbeiana</name>
    <dbReference type="NCBI Taxonomy" id="8400"/>
    <lineage>
        <taxon>Eukaryota</taxon>
        <taxon>Metazoa</taxon>
        <taxon>Chordata</taxon>
        <taxon>Craniata</taxon>
        <taxon>Vertebrata</taxon>
        <taxon>Euteleostomi</taxon>
        <taxon>Amphibia</taxon>
        <taxon>Batrachia</taxon>
        <taxon>Anura</taxon>
        <taxon>Neobatrachia</taxon>
        <taxon>Ranoidea</taxon>
        <taxon>Ranidae</taxon>
        <taxon>Aquarana</taxon>
    </lineage>
</organism>
<evidence type="ECO:0000313" key="2">
    <source>
        <dbReference type="EMBL" id="PIO16404.1"/>
    </source>
</evidence>
<name>A0A2G9QLD4_AQUCT</name>
<feature type="compositionally biased region" description="Pro residues" evidence="1">
    <location>
        <begin position="46"/>
        <end position="55"/>
    </location>
</feature>
<protein>
    <submittedName>
        <fullName evidence="2">Uncharacterized protein</fullName>
    </submittedName>
</protein>
<dbReference type="EMBL" id="KV970327">
    <property type="protein sequence ID" value="PIO16404.1"/>
    <property type="molecule type" value="Genomic_DNA"/>
</dbReference>
<dbReference type="Proteomes" id="UP000228934">
    <property type="component" value="Unassembled WGS sequence"/>
</dbReference>
<proteinExistence type="predicted"/>
<feature type="compositionally biased region" description="Basic residues" evidence="1">
    <location>
        <begin position="135"/>
        <end position="146"/>
    </location>
</feature>
<feature type="non-terminal residue" evidence="2">
    <location>
        <position position="1"/>
    </location>
</feature>
<dbReference type="AlphaFoldDB" id="A0A2G9QLD4"/>